<keyword evidence="2" id="KW-1185">Reference proteome</keyword>
<protein>
    <submittedName>
        <fullName evidence="1">Uncharacterized protein</fullName>
    </submittedName>
</protein>
<dbReference type="EMBL" id="CM023471">
    <property type="protein sequence ID" value="KAH7965305.1"/>
    <property type="molecule type" value="Genomic_DNA"/>
</dbReference>
<organism evidence="1 2">
    <name type="scientific">Dermacentor silvarum</name>
    <name type="common">Tick</name>
    <dbReference type="NCBI Taxonomy" id="543639"/>
    <lineage>
        <taxon>Eukaryota</taxon>
        <taxon>Metazoa</taxon>
        <taxon>Ecdysozoa</taxon>
        <taxon>Arthropoda</taxon>
        <taxon>Chelicerata</taxon>
        <taxon>Arachnida</taxon>
        <taxon>Acari</taxon>
        <taxon>Parasitiformes</taxon>
        <taxon>Ixodida</taxon>
        <taxon>Ixodoidea</taxon>
        <taxon>Ixodidae</taxon>
        <taxon>Rhipicephalinae</taxon>
        <taxon>Dermacentor</taxon>
    </lineage>
</organism>
<proteinExistence type="predicted"/>
<dbReference type="Proteomes" id="UP000821865">
    <property type="component" value="Chromosome 2"/>
</dbReference>
<name>A0ACB8DB86_DERSI</name>
<comment type="caution">
    <text evidence="1">The sequence shown here is derived from an EMBL/GenBank/DDBJ whole genome shotgun (WGS) entry which is preliminary data.</text>
</comment>
<gene>
    <name evidence="1" type="ORF">HPB49_006015</name>
</gene>
<reference evidence="1" key="1">
    <citation type="submission" date="2020-05" db="EMBL/GenBank/DDBJ databases">
        <title>Large-scale comparative analyses of tick genomes elucidate their genetic diversity and vector capacities.</title>
        <authorList>
            <person name="Jia N."/>
            <person name="Wang J."/>
            <person name="Shi W."/>
            <person name="Du L."/>
            <person name="Sun Y."/>
            <person name="Zhan W."/>
            <person name="Jiang J."/>
            <person name="Wang Q."/>
            <person name="Zhang B."/>
            <person name="Ji P."/>
            <person name="Sakyi L.B."/>
            <person name="Cui X."/>
            <person name="Yuan T."/>
            <person name="Jiang B."/>
            <person name="Yang W."/>
            <person name="Lam T.T.-Y."/>
            <person name="Chang Q."/>
            <person name="Ding S."/>
            <person name="Wang X."/>
            <person name="Zhu J."/>
            <person name="Ruan X."/>
            <person name="Zhao L."/>
            <person name="Wei J."/>
            <person name="Que T."/>
            <person name="Du C."/>
            <person name="Cheng J."/>
            <person name="Dai P."/>
            <person name="Han X."/>
            <person name="Huang E."/>
            <person name="Gao Y."/>
            <person name="Liu J."/>
            <person name="Shao H."/>
            <person name="Ye R."/>
            <person name="Li L."/>
            <person name="Wei W."/>
            <person name="Wang X."/>
            <person name="Wang C."/>
            <person name="Yang T."/>
            <person name="Huo Q."/>
            <person name="Li W."/>
            <person name="Guo W."/>
            <person name="Chen H."/>
            <person name="Zhou L."/>
            <person name="Ni X."/>
            <person name="Tian J."/>
            <person name="Zhou Y."/>
            <person name="Sheng Y."/>
            <person name="Liu T."/>
            <person name="Pan Y."/>
            <person name="Xia L."/>
            <person name="Li J."/>
            <person name="Zhao F."/>
            <person name="Cao W."/>
        </authorList>
    </citation>
    <scope>NUCLEOTIDE SEQUENCE</scope>
    <source>
        <strain evidence="1">Dsil-2018</strain>
    </source>
</reference>
<evidence type="ECO:0000313" key="2">
    <source>
        <dbReference type="Proteomes" id="UP000821865"/>
    </source>
</evidence>
<sequence length="71" mass="7517">MLQLPKGTGRLSPAPGRALMFRRRAALGLVGPSPPRQDSRLSKLATTSSAPIQPKTSSSSAPRFAITQMLT</sequence>
<evidence type="ECO:0000313" key="1">
    <source>
        <dbReference type="EMBL" id="KAH7965305.1"/>
    </source>
</evidence>
<accession>A0ACB8DB86</accession>